<gene>
    <name evidence="1" type="ORF">CLAFUR5_13763</name>
</gene>
<dbReference type="GeneID" id="71993641"/>
<evidence type="ECO:0000313" key="1">
    <source>
        <dbReference type="EMBL" id="UJO24811.1"/>
    </source>
</evidence>
<organism evidence="1 2">
    <name type="scientific">Passalora fulva</name>
    <name type="common">Tomato leaf mold</name>
    <name type="synonym">Cladosporium fulvum</name>
    <dbReference type="NCBI Taxonomy" id="5499"/>
    <lineage>
        <taxon>Eukaryota</taxon>
        <taxon>Fungi</taxon>
        <taxon>Dikarya</taxon>
        <taxon>Ascomycota</taxon>
        <taxon>Pezizomycotina</taxon>
        <taxon>Dothideomycetes</taxon>
        <taxon>Dothideomycetidae</taxon>
        <taxon>Mycosphaerellales</taxon>
        <taxon>Mycosphaerellaceae</taxon>
        <taxon>Fulvia</taxon>
    </lineage>
</organism>
<dbReference type="Proteomes" id="UP000756132">
    <property type="component" value="Chromosome 12"/>
</dbReference>
<sequence length="222" mass="25092">MPPDHTFDLKRKTRGITRANRQLRDETLGLFFNSTRFRIKLCGQREDYRTFIGKLACLGAARVSQIRNIAAILVHYEDRPHIGICGFLGTYTMSGRRNFHRSYDCLIKLWSTVMHELTKLGIRPAQLSWPGLEAEGPSGAYEATEVAVLYDNILKPVLSQVPEFVVGFPDVRERVRAATGTYAVEAERVNTSEAVKARAAFARIGKEPGREHWAKLMAAHFE</sequence>
<proteinExistence type="predicted"/>
<keyword evidence="2" id="KW-1185">Reference proteome</keyword>
<dbReference type="RefSeq" id="XP_047769177.1">
    <property type="nucleotide sequence ID" value="XM_047912911.1"/>
</dbReference>
<dbReference type="AlphaFoldDB" id="A0A9Q8PLU2"/>
<dbReference type="KEGG" id="ffu:CLAFUR5_13763"/>
<evidence type="ECO:0000313" key="2">
    <source>
        <dbReference type="Proteomes" id="UP000756132"/>
    </source>
</evidence>
<name>A0A9Q8PLU2_PASFU</name>
<accession>A0A9Q8PLU2</accession>
<dbReference type="EMBL" id="CP090174">
    <property type="protein sequence ID" value="UJO24811.1"/>
    <property type="molecule type" value="Genomic_DNA"/>
</dbReference>
<reference evidence="1" key="2">
    <citation type="journal article" date="2022" name="Microb. Genom.">
        <title>A chromosome-scale genome assembly of the tomato pathogen Cladosporium fulvum reveals a compartmentalized genome architecture and the presence of a dispensable chromosome.</title>
        <authorList>
            <person name="Zaccaron A.Z."/>
            <person name="Chen L.H."/>
            <person name="Samaras A."/>
            <person name="Stergiopoulos I."/>
        </authorList>
    </citation>
    <scope>NUCLEOTIDE SEQUENCE</scope>
    <source>
        <strain evidence="1">Race5_Kim</strain>
    </source>
</reference>
<protein>
    <submittedName>
        <fullName evidence="1">Uncharacterized protein</fullName>
    </submittedName>
</protein>
<reference evidence="1" key="1">
    <citation type="submission" date="2021-12" db="EMBL/GenBank/DDBJ databases">
        <authorList>
            <person name="Zaccaron A."/>
            <person name="Stergiopoulos I."/>
        </authorList>
    </citation>
    <scope>NUCLEOTIDE SEQUENCE</scope>
    <source>
        <strain evidence="1">Race5_Kim</strain>
    </source>
</reference>